<dbReference type="PIRSF" id="PIRSF033239">
    <property type="entry name" value="ExoD"/>
    <property type="match status" value="1"/>
</dbReference>
<dbReference type="PANTHER" id="PTHR41795:SF1">
    <property type="entry name" value="EXOPOLYSACCHARIDE SYNTHESIS PROTEIN"/>
    <property type="match status" value="1"/>
</dbReference>
<sequence length="186" mass="19409">MIDVADRVSEASEGEHVSVDAMIGAVGKRAFGPLLLVFSLIALSPVGAIPGATILLGALIILVAGQVLLGRQTPWIPGRLLRIEVASERARRAIGRIKPWLARVDRIIRPRWPALLEGPSRRVVALICVVLAMLMYPLALVPGGAAVPALAIAILSLGISAFDGLLLAVGLAISGASFALAGYFLL</sequence>
<dbReference type="EMBL" id="FWFR01000003">
    <property type="protein sequence ID" value="SLN73835.1"/>
    <property type="molecule type" value="Genomic_DNA"/>
</dbReference>
<evidence type="ECO:0000313" key="2">
    <source>
        <dbReference type="EMBL" id="SLN73835.1"/>
    </source>
</evidence>
<dbReference type="InParanoid" id="A0A1Y5TV23"/>
<evidence type="ECO:0000256" key="1">
    <source>
        <dbReference type="SAM" id="Phobius"/>
    </source>
</evidence>
<keyword evidence="1" id="KW-0472">Membrane</keyword>
<dbReference type="AlphaFoldDB" id="A0A1Y5TV23"/>
<dbReference type="PANTHER" id="PTHR41795">
    <property type="entry name" value="EXOPOLYSACCHARIDE SYNTHESIS PROTEIN"/>
    <property type="match status" value="1"/>
</dbReference>
<proteinExistence type="predicted"/>
<organism evidence="2 3">
    <name type="scientific">Oceanibacterium hippocampi</name>
    <dbReference type="NCBI Taxonomy" id="745714"/>
    <lineage>
        <taxon>Bacteria</taxon>
        <taxon>Pseudomonadati</taxon>
        <taxon>Pseudomonadota</taxon>
        <taxon>Alphaproteobacteria</taxon>
        <taxon>Sneathiellales</taxon>
        <taxon>Sneathiellaceae</taxon>
        <taxon>Oceanibacterium</taxon>
    </lineage>
</organism>
<name>A0A1Y5TV23_9PROT</name>
<dbReference type="InterPro" id="IPR010331">
    <property type="entry name" value="ExoD"/>
</dbReference>
<feature type="transmembrane region" description="Helical" evidence="1">
    <location>
        <begin position="36"/>
        <end position="69"/>
    </location>
</feature>
<feature type="transmembrane region" description="Helical" evidence="1">
    <location>
        <begin position="165"/>
        <end position="185"/>
    </location>
</feature>
<dbReference type="Pfam" id="PF06055">
    <property type="entry name" value="ExoD"/>
    <property type="match status" value="1"/>
</dbReference>
<keyword evidence="1" id="KW-0812">Transmembrane</keyword>
<dbReference type="Proteomes" id="UP000193200">
    <property type="component" value="Unassembled WGS sequence"/>
</dbReference>
<dbReference type="RefSeq" id="WP_176245151.1">
    <property type="nucleotide sequence ID" value="NZ_FWFR01000003.1"/>
</dbReference>
<feature type="transmembrane region" description="Helical" evidence="1">
    <location>
        <begin position="126"/>
        <end position="159"/>
    </location>
</feature>
<keyword evidence="1" id="KW-1133">Transmembrane helix</keyword>
<accession>A0A1Y5TV23</accession>
<protein>
    <submittedName>
        <fullName evidence="2">Exopolysaccharide synthesis, ExoD</fullName>
    </submittedName>
</protein>
<gene>
    <name evidence="2" type="ORF">OCH7691_03672</name>
</gene>
<reference evidence="2 3" key="1">
    <citation type="submission" date="2017-03" db="EMBL/GenBank/DDBJ databases">
        <authorList>
            <person name="Afonso C.L."/>
            <person name="Miller P.J."/>
            <person name="Scott M.A."/>
            <person name="Spackman E."/>
            <person name="Goraichik I."/>
            <person name="Dimitrov K.M."/>
            <person name="Suarez D.L."/>
            <person name="Swayne D.E."/>
        </authorList>
    </citation>
    <scope>NUCLEOTIDE SEQUENCE [LARGE SCALE GENOMIC DNA]</scope>
    <source>
        <strain evidence="2 3">CECT 7691</strain>
    </source>
</reference>
<keyword evidence="3" id="KW-1185">Reference proteome</keyword>
<evidence type="ECO:0000313" key="3">
    <source>
        <dbReference type="Proteomes" id="UP000193200"/>
    </source>
</evidence>